<evidence type="ECO:0000256" key="3">
    <source>
        <dbReference type="ARBA" id="ARBA00022679"/>
    </source>
</evidence>
<dbReference type="Pfam" id="PF00266">
    <property type="entry name" value="Aminotran_5"/>
    <property type="match status" value="1"/>
</dbReference>
<dbReference type="InterPro" id="IPR000277">
    <property type="entry name" value="Cys/Met-Metab_PyrdxlP-dep_enz"/>
</dbReference>
<dbReference type="EMBL" id="DF849041">
    <property type="protein sequence ID" value="GAT55533.1"/>
    <property type="molecule type" value="Genomic_DNA"/>
</dbReference>
<evidence type="ECO:0000313" key="7">
    <source>
        <dbReference type="Proteomes" id="UP000815677"/>
    </source>
</evidence>
<dbReference type="Proteomes" id="UP000815677">
    <property type="component" value="Unassembled WGS sequence"/>
</dbReference>
<keyword evidence="3" id="KW-0808">Transferase</keyword>
<name>A0ABQ0LWR4_MYCCL</name>
<dbReference type="InterPro" id="IPR054542">
    <property type="entry name" value="Cys_met_metab_PP"/>
</dbReference>
<protein>
    <recommendedName>
        <fullName evidence="5">Aminotransferase class V domain-containing protein</fullName>
    </recommendedName>
</protein>
<evidence type="ECO:0000313" key="6">
    <source>
        <dbReference type="EMBL" id="GAT55533.1"/>
    </source>
</evidence>
<dbReference type="PANTHER" id="PTHR43797:SF2">
    <property type="entry name" value="HOMOCYSTEINE_CYSTEINE SYNTHASE"/>
    <property type="match status" value="1"/>
</dbReference>
<proteinExistence type="inferred from homology"/>
<dbReference type="InterPro" id="IPR015421">
    <property type="entry name" value="PyrdxlP-dep_Trfase_major"/>
</dbReference>
<dbReference type="Gene3D" id="3.90.1150.10">
    <property type="entry name" value="Aspartate Aminotransferase, domain 1"/>
    <property type="match status" value="1"/>
</dbReference>
<dbReference type="SUPFAM" id="SSF53383">
    <property type="entry name" value="PLP-dependent transferases"/>
    <property type="match status" value="2"/>
</dbReference>
<evidence type="ECO:0000256" key="1">
    <source>
        <dbReference type="ARBA" id="ARBA00001933"/>
    </source>
</evidence>
<organism evidence="6 7">
    <name type="scientific">Mycena chlorophos</name>
    <name type="common">Agaric fungus</name>
    <name type="synonym">Agaricus chlorophos</name>
    <dbReference type="NCBI Taxonomy" id="658473"/>
    <lineage>
        <taxon>Eukaryota</taxon>
        <taxon>Fungi</taxon>
        <taxon>Dikarya</taxon>
        <taxon>Basidiomycota</taxon>
        <taxon>Agaricomycotina</taxon>
        <taxon>Agaricomycetes</taxon>
        <taxon>Agaricomycetidae</taxon>
        <taxon>Agaricales</taxon>
        <taxon>Marasmiineae</taxon>
        <taxon>Mycenaceae</taxon>
        <taxon>Mycena</taxon>
    </lineage>
</organism>
<accession>A0ABQ0LWR4</accession>
<comment type="similarity">
    <text evidence="2">Belongs to the trans-sulfuration enzymes family.</text>
</comment>
<evidence type="ECO:0000256" key="2">
    <source>
        <dbReference type="ARBA" id="ARBA00009077"/>
    </source>
</evidence>
<feature type="non-terminal residue" evidence="6">
    <location>
        <position position="1"/>
    </location>
</feature>
<evidence type="ECO:0000259" key="5">
    <source>
        <dbReference type="Pfam" id="PF00266"/>
    </source>
</evidence>
<evidence type="ECO:0000256" key="4">
    <source>
        <dbReference type="ARBA" id="ARBA00022898"/>
    </source>
</evidence>
<dbReference type="InterPro" id="IPR006235">
    <property type="entry name" value="OAc-hSer/O-AcSer_sulfhydrylase"/>
</dbReference>
<dbReference type="Gene3D" id="3.40.640.10">
    <property type="entry name" value="Type I PLP-dependent aspartate aminotransferase-like (Major domain)"/>
    <property type="match status" value="3"/>
</dbReference>
<dbReference type="PROSITE" id="PS00868">
    <property type="entry name" value="CYS_MET_METAB_PP"/>
    <property type="match status" value="2"/>
</dbReference>
<dbReference type="Pfam" id="PF01053">
    <property type="entry name" value="Cys_Met_Meta_PP"/>
    <property type="match status" value="1"/>
</dbReference>
<comment type="cofactor">
    <cofactor evidence="1">
        <name>pyridoxal 5'-phosphate</name>
        <dbReference type="ChEBI" id="CHEBI:597326"/>
    </cofactor>
</comment>
<dbReference type="PANTHER" id="PTHR43797">
    <property type="entry name" value="HOMOCYSTEINE/CYSTEINE SYNTHASE"/>
    <property type="match status" value="1"/>
</dbReference>
<feature type="domain" description="Aminotransferase class V" evidence="5">
    <location>
        <begin position="210"/>
        <end position="294"/>
    </location>
</feature>
<dbReference type="InterPro" id="IPR000192">
    <property type="entry name" value="Aminotrans_V_dom"/>
</dbReference>
<keyword evidence="7" id="KW-1185">Reference proteome</keyword>
<sequence length="670" mass="72950">LISLLIEPTFPQPEVGCLSPRTYPPTNPRKHLQNLAEALRSVTRWNRGALRSAGKPETGMDRSHATLQKIEGRFFENVPTSSFRVALPVYSLKWPQHSPPSPVGAGLAARVKGTGSMRGGVPYAKIFPSAQPDLHTKPGFETLQLHGGQRPDPTTKARAVPIFQTAGYMFDSVEHGSALASMNSRLYGGTYNLFKTTLRKYGITSRFVETYDPKDFEAQIDERTKCIYVEIITNSDGTLTNVREMADMAHRHGLPLVVDSTFAMGGYIIRPIDHGADIVIHSATKWLGGHGTTIGGVLIDSGKFDWRKSNKFPAVTEPCLSQDGAIFAEQFYPVGLAMFIRAELLRDMGPCMSAMSAFLVLQGLETLSLRAERHCSNALALAQYLDAHPKVTTVSYCGLETHRSHALAMAHRHGLPLVVDSTFAMGGYIIRPIDHGADIVIHSATKWLGGHGTTIGGVLIDSGKFDWRKSNKFPAVTEPCLSQDGAIFAEQFYPVGLAMFIRAELLRDMGPCMSAMSAFLVLQGLETLSLRAERHCSNALALAQYLDAHPKVTTVSYCGLETHRSHALAVKTLRPNSYGGVITFTIEGRLQNAITFLESLKLASHLANVGDAKTLVILPFVTVQAQLSEDERIKSGVTPGLIRISVGIESIADIIGDVEAALKITFGDDV</sequence>
<reference evidence="6" key="1">
    <citation type="submission" date="2014-09" db="EMBL/GenBank/DDBJ databases">
        <title>Genome sequence of the luminous mushroom Mycena chlorophos for searching fungal bioluminescence genes.</title>
        <authorList>
            <person name="Tanaka Y."/>
            <person name="Kasuga D."/>
            <person name="Oba Y."/>
            <person name="Hase S."/>
            <person name="Sato K."/>
            <person name="Oba Y."/>
            <person name="Sakakibara Y."/>
        </authorList>
    </citation>
    <scope>NUCLEOTIDE SEQUENCE</scope>
</reference>
<keyword evidence="4" id="KW-0663">Pyridoxal phosphate</keyword>
<dbReference type="InterPro" id="IPR015422">
    <property type="entry name" value="PyrdxlP-dep_Trfase_small"/>
</dbReference>
<dbReference type="InterPro" id="IPR015424">
    <property type="entry name" value="PyrdxlP-dep_Trfase"/>
</dbReference>
<gene>
    <name evidence="6" type="ORF">MCHLO_12292</name>
</gene>